<proteinExistence type="predicted"/>
<dbReference type="Pfam" id="PF10824">
    <property type="entry name" value="T7SS_ESX_EspC"/>
    <property type="match status" value="1"/>
</dbReference>
<reference evidence="1 2" key="1">
    <citation type="journal article" date="2019" name="ACS Chem. Biol.">
        <title>Identification and Mobilization of a Cryptic Antibiotic Biosynthesis Gene Locus from a Human-Pathogenic Nocardia Isolate.</title>
        <authorList>
            <person name="Herisse M."/>
            <person name="Ishida K."/>
            <person name="Porter J.L."/>
            <person name="Howden B."/>
            <person name="Hertweck C."/>
            <person name="Stinear T.P."/>
            <person name="Pidot S.J."/>
        </authorList>
    </citation>
    <scope>NUCLEOTIDE SEQUENCE [LARGE SCALE GENOMIC DNA]</scope>
    <source>
        <strain evidence="1 2">AUSMDU00012717</strain>
    </source>
</reference>
<sequence length="108" mass="11818">MSETLKVEPDHLETAATKLRKLAEDNAQTSAYLKQWLDLPGSEGGLVLRGVIGVIQEALTKLQSNYERLGSVTNESSSEIAKAAKMYRSTDRSFAEALDRAYAKDGGR</sequence>
<gene>
    <name evidence="1" type="ORF">F5544_12270</name>
</gene>
<dbReference type="EMBL" id="CP046172">
    <property type="protein sequence ID" value="QIS10345.1"/>
    <property type="molecule type" value="Genomic_DNA"/>
</dbReference>
<organism evidence="1 2">
    <name type="scientific">Nocardia arthritidis</name>
    <dbReference type="NCBI Taxonomy" id="228602"/>
    <lineage>
        <taxon>Bacteria</taxon>
        <taxon>Bacillati</taxon>
        <taxon>Actinomycetota</taxon>
        <taxon>Actinomycetes</taxon>
        <taxon>Mycobacteriales</taxon>
        <taxon>Nocardiaceae</taxon>
        <taxon>Nocardia</taxon>
    </lineage>
</organism>
<accession>A0A6G9YAQ6</accession>
<dbReference type="Proteomes" id="UP000503540">
    <property type="component" value="Chromosome"/>
</dbReference>
<dbReference type="InterPro" id="IPR022536">
    <property type="entry name" value="EspC"/>
</dbReference>
<name>A0A6G9YAQ6_9NOCA</name>
<evidence type="ECO:0000313" key="1">
    <source>
        <dbReference type="EMBL" id="QIS10345.1"/>
    </source>
</evidence>
<dbReference type="RefSeq" id="WP_167473338.1">
    <property type="nucleotide sequence ID" value="NZ_CP046172.1"/>
</dbReference>
<dbReference type="GO" id="GO:0009306">
    <property type="term" value="P:protein secretion"/>
    <property type="evidence" value="ECO:0007669"/>
    <property type="project" value="InterPro"/>
</dbReference>
<evidence type="ECO:0008006" key="3">
    <source>
        <dbReference type="Google" id="ProtNLM"/>
    </source>
</evidence>
<protein>
    <recommendedName>
        <fullName evidence="3">ESX-1 secretion-associated protein</fullName>
    </recommendedName>
</protein>
<dbReference type="AlphaFoldDB" id="A0A6G9YAQ6"/>
<dbReference type="KEGG" id="nah:F5544_12270"/>
<evidence type="ECO:0000313" key="2">
    <source>
        <dbReference type="Proteomes" id="UP000503540"/>
    </source>
</evidence>
<keyword evidence="2" id="KW-1185">Reference proteome</keyword>